<accession>A0A485K329</accession>
<evidence type="ECO:0000256" key="2">
    <source>
        <dbReference type="ARBA" id="ARBA00004496"/>
    </source>
</evidence>
<dbReference type="EMBL" id="CAADRA010000023">
    <property type="protein sequence ID" value="VFT77695.1"/>
    <property type="molecule type" value="Genomic_DNA"/>
</dbReference>
<dbReference type="InterPro" id="IPR011990">
    <property type="entry name" value="TPR-like_helical_dom_sf"/>
</dbReference>
<gene>
    <name evidence="10" type="primary">Aste57867_470</name>
    <name evidence="9" type="ORF">As57867_000469</name>
    <name evidence="10" type="ORF">ASTE57867_470</name>
</gene>
<dbReference type="GO" id="GO:0016560">
    <property type="term" value="P:protein import into peroxisome matrix, docking"/>
    <property type="evidence" value="ECO:0007669"/>
    <property type="project" value="TreeGrafter"/>
</dbReference>
<evidence type="ECO:0000256" key="4">
    <source>
        <dbReference type="ARBA" id="ARBA00022490"/>
    </source>
</evidence>
<name>A0A485K329_9STRA</name>
<evidence type="ECO:0000256" key="5">
    <source>
        <dbReference type="ARBA" id="ARBA00022737"/>
    </source>
</evidence>
<comment type="subcellular location">
    <subcellularLocation>
        <location evidence="2">Cytoplasm</location>
    </subcellularLocation>
    <subcellularLocation>
        <location evidence="1">Peroxisome</location>
    </subcellularLocation>
</comment>
<dbReference type="InterPro" id="IPR019734">
    <property type="entry name" value="TPR_rpt"/>
</dbReference>
<keyword evidence="7" id="KW-0576">Peroxisome</keyword>
<dbReference type="PROSITE" id="PS50005">
    <property type="entry name" value="TPR"/>
    <property type="match status" value="4"/>
</dbReference>
<dbReference type="Pfam" id="PF14559">
    <property type="entry name" value="TPR_19"/>
    <property type="match status" value="1"/>
</dbReference>
<reference evidence="10 11" key="1">
    <citation type="submission" date="2019-03" db="EMBL/GenBank/DDBJ databases">
        <authorList>
            <person name="Gaulin E."/>
            <person name="Dumas B."/>
        </authorList>
    </citation>
    <scope>NUCLEOTIDE SEQUENCE [LARGE SCALE GENOMIC DNA]</scope>
    <source>
        <strain evidence="10">CBS 568.67</strain>
    </source>
</reference>
<keyword evidence="11" id="KW-1185">Reference proteome</keyword>
<evidence type="ECO:0000313" key="9">
    <source>
        <dbReference type="EMBL" id="KAF0720232.1"/>
    </source>
</evidence>
<dbReference type="Gene3D" id="1.25.40.10">
    <property type="entry name" value="Tetratricopeptide repeat domain"/>
    <property type="match status" value="1"/>
</dbReference>
<keyword evidence="5" id="KW-0677">Repeat</keyword>
<dbReference type="GO" id="GO:0005778">
    <property type="term" value="C:peroxisomal membrane"/>
    <property type="evidence" value="ECO:0007669"/>
    <property type="project" value="TreeGrafter"/>
</dbReference>
<feature type="repeat" description="TPR" evidence="8">
    <location>
        <begin position="472"/>
        <end position="505"/>
    </location>
</feature>
<dbReference type="Pfam" id="PF07719">
    <property type="entry name" value="TPR_2"/>
    <property type="match status" value="1"/>
</dbReference>
<dbReference type="PANTHER" id="PTHR10130">
    <property type="entry name" value="PEROXISOMAL TARGETING SIGNAL 1 RECEPTOR PEX5"/>
    <property type="match status" value="1"/>
</dbReference>
<evidence type="ECO:0000256" key="3">
    <source>
        <dbReference type="ARBA" id="ARBA00005348"/>
    </source>
</evidence>
<feature type="repeat" description="TPR" evidence="8">
    <location>
        <begin position="540"/>
        <end position="573"/>
    </location>
</feature>
<dbReference type="AlphaFoldDB" id="A0A485K329"/>
<dbReference type="SUPFAM" id="SSF48452">
    <property type="entry name" value="TPR-like"/>
    <property type="match status" value="1"/>
</dbReference>
<evidence type="ECO:0000313" key="10">
    <source>
        <dbReference type="EMBL" id="VFT77695.1"/>
    </source>
</evidence>
<dbReference type="EMBL" id="VJMH01000023">
    <property type="protein sequence ID" value="KAF0720232.1"/>
    <property type="molecule type" value="Genomic_DNA"/>
</dbReference>
<comment type="similarity">
    <text evidence="3">Belongs to the peroxisomal targeting signal receptor family.</text>
</comment>
<evidence type="ECO:0000313" key="11">
    <source>
        <dbReference type="Proteomes" id="UP000332933"/>
    </source>
</evidence>
<evidence type="ECO:0000256" key="6">
    <source>
        <dbReference type="ARBA" id="ARBA00022803"/>
    </source>
</evidence>
<dbReference type="Pfam" id="PF13432">
    <property type="entry name" value="TPR_16"/>
    <property type="match status" value="1"/>
</dbReference>
<sequence>MDLFGKLAQGGCAADGTVAARNPLSQALDGVLRAGPMGRSAPQHPAGAPPGHVMEHDLRRAMEEGQHMQDHTFRPLPMQPDPRTMHMPPPPQVDMNHAWQHDQMHRERMQQKMDHAFQTARTASAAPAPMMHEQSFQDQRGYAPMAQQHYAHPPPPLYMQSMYHQRPSMHMMQPPPMHHGMHDSRMHQPQYEQHHVDPASVAAPAATTSDAAHVSGQVADAMRQRADPRFQQSEFLKFMNKVESGKAELDDANNTVIHHEPLSDEDHLVDLLNKELKMDENSGGGMSTDALEEIWAKAMQEGHMMDPFEDTYEYGQAAAAADLTYEFAEDNPYTQDTNSFEVGCSLFRQGNLKDAILAFEATLQETPDHSEAWRMLGECHAENDQDKEAIVCLNRAVEEDPYNLDALLALGVSNVNELKSQGALTTLRAWVQHNPKFHDLQVQMDDAYGDGGLMDEVMQLMLQAQAFDPQDSDVQIVLGVLYNVSRDYDAAVRCFRAAASARPEEYALWNKLGATLANSSRSNEAIPTYHRALEIKPKYARGWLNLGISHANLGQYEEAAHCYLHALQQNGQADHIWSYLRIAFTCMERFDLVKMADTKDVMAFRDEFKLLQL</sequence>
<dbReference type="SMART" id="SM00028">
    <property type="entry name" value="TPR"/>
    <property type="match status" value="5"/>
</dbReference>
<proteinExistence type="inferred from homology"/>
<feature type="repeat" description="TPR" evidence="8">
    <location>
        <begin position="506"/>
        <end position="539"/>
    </location>
</feature>
<evidence type="ECO:0000256" key="7">
    <source>
        <dbReference type="ARBA" id="ARBA00023140"/>
    </source>
</evidence>
<reference evidence="9" key="2">
    <citation type="submission" date="2019-06" db="EMBL/GenBank/DDBJ databases">
        <title>Genomics analysis of Aphanomyces spp. identifies a new class of oomycete effector associated with host adaptation.</title>
        <authorList>
            <person name="Gaulin E."/>
        </authorList>
    </citation>
    <scope>NUCLEOTIDE SEQUENCE</scope>
    <source>
        <strain evidence="9">CBS 578.67</strain>
    </source>
</reference>
<keyword evidence="4" id="KW-0963">Cytoplasm</keyword>
<dbReference type="Proteomes" id="UP000332933">
    <property type="component" value="Unassembled WGS sequence"/>
</dbReference>
<dbReference type="InterPro" id="IPR024111">
    <property type="entry name" value="PEX5/PEX5L"/>
</dbReference>
<dbReference type="GO" id="GO:0005829">
    <property type="term" value="C:cytosol"/>
    <property type="evidence" value="ECO:0007669"/>
    <property type="project" value="TreeGrafter"/>
</dbReference>
<dbReference type="FunFam" id="1.25.40.10:FF:000698">
    <property type="entry name" value="Peroxisomal targeting signal receptor"/>
    <property type="match status" value="1"/>
</dbReference>
<evidence type="ECO:0000256" key="8">
    <source>
        <dbReference type="PROSITE-ProRule" id="PRU00339"/>
    </source>
</evidence>
<keyword evidence="6 8" id="KW-0802">TPR repeat</keyword>
<protein>
    <submittedName>
        <fullName evidence="10">Aste57867_470 protein</fullName>
    </submittedName>
</protein>
<feature type="repeat" description="TPR" evidence="8">
    <location>
        <begin position="370"/>
        <end position="403"/>
    </location>
</feature>
<dbReference type="OrthoDB" id="10006023at2759"/>
<organism evidence="10 11">
    <name type="scientific">Aphanomyces stellatus</name>
    <dbReference type="NCBI Taxonomy" id="120398"/>
    <lineage>
        <taxon>Eukaryota</taxon>
        <taxon>Sar</taxon>
        <taxon>Stramenopiles</taxon>
        <taxon>Oomycota</taxon>
        <taxon>Saprolegniomycetes</taxon>
        <taxon>Saprolegniales</taxon>
        <taxon>Verrucalvaceae</taxon>
        <taxon>Aphanomyces</taxon>
    </lineage>
</organism>
<evidence type="ECO:0000256" key="1">
    <source>
        <dbReference type="ARBA" id="ARBA00004275"/>
    </source>
</evidence>
<dbReference type="InterPro" id="IPR013105">
    <property type="entry name" value="TPR_2"/>
</dbReference>
<dbReference type="PANTHER" id="PTHR10130:SF0">
    <property type="entry name" value="GH08708P"/>
    <property type="match status" value="1"/>
</dbReference>
<dbReference type="GO" id="GO:0005052">
    <property type="term" value="F:peroxisome matrix targeting signal-1 binding"/>
    <property type="evidence" value="ECO:0007669"/>
    <property type="project" value="TreeGrafter"/>
</dbReference>